<dbReference type="GO" id="GO:0000774">
    <property type="term" value="F:adenyl-nucleotide exchange factor activity"/>
    <property type="evidence" value="ECO:0007669"/>
    <property type="project" value="InterPro"/>
</dbReference>
<reference evidence="15 16" key="1">
    <citation type="submission" date="2015-03" db="EMBL/GenBank/DDBJ databases">
        <title>Genome assembly of Sandaracinus amylolyticus DSM 53668.</title>
        <authorList>
            <person name="Sharma G."/>
            <person name="Subramanian S."/>
        </authorList>
    </citation>
    <scope>NUCLEOTIDE SEQUENCE [LARGE SCALE GENOMIC DNA]</scope>
    <source>
        <strain evidence="15 16">DSM 53668</strain>
    </source>
</reference>
<dbReference type="Proteomes" id="UP000034883">
    <property type="component" value="Chromosome"/>
</dbReference>
<dbReference type="GO" id="GO:0006457">
    <property type="term" value="P:protein folding"/>
    <property type="evidence" value="ECO:0007669"/>
    <property type="project" value="InterPro"/>
</dbReference>
<evidence type="ECO:0000313" key="16">
    <source>
        <dbReference type="Proteomes" id="UP000034883"/>
    </source>
</evidence>
<name>A0A0F6W1F2_9BACT</name>
<dbReference type="FunFam" id="2.30.22.10:FF:000001">
    <property type="entry name" value="Protein GrpE"/>
    <property type="match status" value="1"/>
</dbReference>
<evidence type="ECO:0000256" key="4">
    <source>
        <dbReference type="ARBA" id="ARBA00022490"/>
    </source>
</evidence>
<dbReference type="GO" id="GO:0051087">
    <property type="term" value="F:protein-folding chaperone binding"/>
    <property type="evidence" value="ECO:0007669"/>
    <property type="project" value="InterPro"/>
</dbReference>
<dbReference type="InterPro" id="IPR013805">
    <property type="entry name" value="GrpE_CC"/>
</dbReference>
<dbReference type="AlphaFoldDB" id="A0A0F6W1F2"/>
<evidence type="ECO:0000256" key="11">
    <source>
        <dbReference type="RuleBase" id="RU000639"/>
    </source>
</evidence>
<keyword evidence="5 10" id="KW-0346">Stress response</keyword>
<dbReference type="HAMAP" id="MF_01151">
    <property type="entry name" value="GrpE"/>
    <property type="match status" value="1"/>
</dbReference>
<dbReference type="GO" id="GO:0042803">
    <property type="term" value="F:protein homodimerization activity"/>
    <property type="evidence" value="ECO:0007669"/>
    <property type="project" value="InterPro"/>
</dbReference>
<evidence type="ECO:0000256" key="9">
    <source>
        <dbReference type="ARBA" id="ARBA00076414"/>
    </source>
</evidence>
<feature type="region of interest" description="Disordered" evidence="14">
    <location>
        <begin position="1"/>
        <end position="34"/>
    </location>
</feature>
<keyword evidence="6 10" id="KW-0143">Chaperone</keyword>
<evidence type="ECO:0000256" key="10">
    <source>
        <dbReference type="HAMAP-Rule" id="MF_01151"/>
    </source>
</evidence>
<proteinExistence type="inferred from homology"/>
<evidence type="ECO:0000256" key="13">
    <source>
        <dbReference type="SAM" id="Coils"/>
    </source>
</evidence>
<keyword evidence="4 10" id="KW-0963">Cytoplasm</keyword>
<evidence type="ECO:0000256" key="8">
    <source>
        <dbReference type="ARBA" id="ARBA00072274"/>
    </source>
</evidence>
<dbReference type="SUPFAM" id="SSF51064">
    <property type="entry name" value="Head domain of nucleotide exchange factor GrpE"/>
    <property type="match status" value="1"/>
</dbReference>
<dbReference type="PROSITE" id="PS01071">
    <property type="entry name" value="GRPE"/>
    <property type="match status" value="1"/>
</dbReference>
<evidence type="ECO:0000256" key="1">
    <source>
        <dbReference type="ARBA" id="ARBA00004496"/>
    </source>
</evidence>
<accession>A0A0F6W1F2</accession>
<evidence type="ECO:0000256" key="7">
    <source>
        <dbReference type="ARBA" id="ARBA00053401"/>
    </source>
</evidence>
<dbReference type="PRINTS" id="PR00773">
    <property type="entry name" value="GRPEPROTEIN"/>
</dbReference>
<dbReference type="Pfam" id="PF01025">
    <property type="entry name" value="GrpE"/>
    <property type="match status" value="1"/>
</dbReference>
<dbReference type="InterPro" id="IPR000740">
    <property type="entry name" value="GrpE"/>
</dbReference>
<comment type="subunit">
    <text evidence="3 10">Homodimer.</text>
</comment>
<comment type="similarity">
    <text evidence="2 10 12">Belongs to the GrpE family.</text>
</comment>
<dbReference type="GO" id="GO:0005737">
    <property type="term" value="C:cytoplasm"/>
    <property type="evidence" value="ECO:0007669"/>
    <property type="project" value="UniProtKB-SubCell"/>
</dbReference>
<dbReference type="STRING" id="927083.DB32_002135"/>
<evidence type="ECO:0000313" key="15">
    <source>
        <dbReference type="EMBL" id="AKF04986.1"/>
    </source>
</evidence>
<dbReference type="RefSeq" id="WP_053232272.1">
    <property type="nucleotide sequence ID" value="NZ_CP011125.1"/>
</dbReference>
<dbReference type="PANTHER" id="PTHR21237">
    <property type="entry name" value="GRPE PROTEIN"/>
    <property type="match status" value="1"/>
</dbReference>
<dbReference type="Gene3D" id="2.30.22.10">
    <property type="entry name" value="Head domain of nucleotide exchange factor GrpE"/>
    <property type="match status" value="1"/>
</dbReference>
<dbReference type="PANTHER" id="PTHR21237:SF40">
    <property type="entry name" value="CELL CYCLE AND APOPTOSIS REGULATOR PROTEIN 2"/>
    <property type="match status" value="1"/>
</dbReference>
<dbReference type="InterPro" id="IPR009012">
    <property type="entry name" value="GrpE_head"/>
</dbReference>
<evidence type="ECO:0000256" key="6">
    <source>
        <dbReference type="ARBA" id="ARBA00023186"/>
    </source>
</evidence>
<dbReference type="EMBL" id="CP011125">
    <property type="protein sequence ID" value="AKF04986.1"/>
    <property type="molecule type" value="Genomic_DNA"/>
</dbReference>
<evidence type="ECO:0000256" key="5">
    <source>
        <dbReference type="ARBA" id="ARBA00023016"/>
    </source>
</evidence>
<feature type="coiled-coil region" evidence="13">
    <location>
        <begin position="37"/>
        <end position="75"/>
    </location>
</feature>
<comment type="subcellular location">
    <subcellularLocation>
        <location evidence="1 10">Cytoplasm</location>
    </subcellularLocation>
</comment>
<sequence>MSGEERDDTTATLIDAEDAPSGTETLTDADSGSGAVVNALREERDRLKEQLLRTAADYDNFRKRTKKELEDAERRGREDAVREMLPVFDNLERAVQAAGAASDVAAIVDGIKMVLKLFEDQSQRIGITRVPTVGQRFDPSVHDAIQQTETDEHPPGTVIAEVVAGYKLGERLVRPAMVVVARKPTASA</sequence>
<keyword evidence="16" id="KW-1185">Reference proteome</keyword>
<dbReference type="KEGG" id="samy:DB32_002135"/>
<evidence type="ECO:0000256" key="12">
    <source>
        <dbReference type="RuleBase" id="RU004478"/>
    </source>
</evidence>
<protein>
    <recommendedName>
        <fullName evidence="8 10">Protein GrpE</fullName>
    </recommendedName>
    <alternativeName>
        <fullName evidence="9 10">HSP-70 cofactor</fullName>
    </alternativeName>
</protein>
<gene>
    <name evidence="10" type="primary">grpE</name>
    <name evidence="15" type="ORF">DB32_002135</name>
</gene>
<dbReference type="GO" id="GO:0051082">
    <property type="term" value="F:unfolded protein binding"/>
    <property type="evidence" value="ECO:0007669"/>
    <property type="project" value="TreeGrafter"/>
</dbReference>
<keyword evidence="13" id="KW-0175">Coiled coil</keyword>
<organism evidence="15 16">
    <name type="scientific">Sandaracinus amylolyticus</name>
    <dbReference type="NCBI Taxonomy" id="927083"/>
    <lineage>
        <taxon>Bacteria</taxon>
        <taxon>Pseudomonadati</taxon>
        <taxon>Myxococcota</taxon>
        <taxon>Polyangia</taxon>
        <taxon>Polyangiales</taxon>
        <taxon>Sandaracinaceae</taxon>
        <taxon>Sandaracinus</taxon>
    </lineage>
</organism>
<evidence type="ECO:0000256" key="3">
    <source>
        <dbReference type="ARBA" id="ARBA00011738"/>
    </source>
</evidence>
<evidence type="ECO:0000256" key="14">
    <source>
        <dbReference type="SAM" id="MobiDB-lite"/>
    </source>
</evidence>
<dbReference type="CDD" id="cd00446">
    <property type="entry name" value="GrpE"/>
    <property type="match status" value="1"/>
</dbReference>
<evidence type="ECO:0000256" key="2">
    <source>
        <dbReference type="ARBA" id="ARBA00009054"/>
    </source>
</evidence>
<dbReference type="Gene3D" id="3.90.20.20">
    <property type="match status" value="1"/>
</dbReference>
<dbReference type="SUPFAM" id="SSF58014">
    <property type="entry name" value="Coiled-coil domain of nucleotide exchange factor GrpE"/>
    <property type="match status" value="1"/>
</dbReference>
<comment type="function">
    <text evidence="7 10 11">Participates actively in the response to hyperosmotic and heat shock by preventing the aggregation of stress-denatured proteins, in association with DnaK and GrpE. It is the nucleotide exchange factor for DnaK and may function as a thermosensor. Unfolded proteins bind initially to DnaJ; upon interaction with the DnaJ-bound protein, DnaK hydrolyzes its bound ATP, resulting in the formation of a stable complex. GrpE releases ADP from DnaK; ATP binding to DnaK triggers the release of the substrate protein, thus completing the reaction cycle. Several rounds of ATP-dependent interactions between DnaJ, DnaK and GrpE are required for fully efficient folding.</text>
</comment>